<keyword evidence="1" id="KW-0812">Transmembrane</keyword>
<feature type="transmembrane region" description="Helical" evidence="1">
    <location>
        <begin position="7"/>
        <end position="28"/>
    </location>
</feature>
<reference evidence="2" key="1">
    <citation type="journal article" date="2020" name="Stud. Mycol.">
        <title>101 Dothideomycetes genomes: a test case for predicting lifestyles and emergence of pathogens.</title>
        <authorList>
            <person name="Haridas S."/>
            <person name="Albert R."/>
            <person name="Binder M."/>
            <person name="Bloem J."/>
            <person name="Labutti K."/>
            <person name="Salamov A."/>
            <person name="Andreopoulos B."/>
            <person name="Baker S."/>
            <person name="Barry K."/>
            <person name="Bills G."/>
            <person name="Bluhm B."/>
            <person name="Cannon C."/>
            <person name="Castanera R."/>
            <person name="Culley D."/>
            <person name="Daum C."/>
            <person name="Ezra D."/>
            <person name="Gonzalez J."/>
            <person name="Henrissat B."/>
            <person name="Kuo A."/>
            <person name="Liang C."/>
            <person name="Lipzen A."/>
            <person name="Lutzoni F."/>
            <person name="Magnuson J."/>
            <person name="Mondo S."/>
            <person name="Nolan M."/>
            <person name="Ohm R."/>
            <person name="Pangilinan J."/>
            <person name="Park H.-J."/>
            <person name="Ramirez L."/>
            <person name="Alfaro M."/>
            <person name="Sun H."/>
            <person name="Tritt A."/>
            <person name="Yoshinaga Y."/>
            <person name="Zwiers L.-H."/>
            <person name="Turgeon B."/>
            <person name="Goodwin S."/>
            <person name="Spatafora J."/>
            <person name="Crous P."/>
            <person name="Grigoriev I."/>
        </authorList>
    </citation>
    <scope>NUCLEOTIDE SEQUENCE</scope>
    <source>
        <strain evidence="2">CBS 161.51</strain>
    </source>
</reference>
<dbReference type="Proteomes" id="UP000800038">
    <property type="component" value="Unassembled WGS sequence"/>
</dbReference>
<proteinExistence type="predicted"/>
<evidence type="ECO:0000313" key="2">
    <source>
        <dbReference type="EMBL" id="KAF1944458.1"/>
    </source>
</evidence>
<keyword evidence="1" id="KW-1133">Transmembrane helix</keyword>
<keyword evidence="3" id="KW-1185">Reference proteome</keyword>
<name>A0A6A5SX86_9PLEO</name>
<dbReference type="EMBL" id="ML976016">
    <property type="protein sequence ID" value="KAF1944458.1"/>
    <property type="molecule type" value="Genomic_DNA"/>
</dbReference>
<dbReference type="AlphaFoldDB" id="A0A6A5SX86"/>
<feature type="transmembrane region" description="Helical" evidence="1">
    <location>
        <begin position="94"/>
        <end position="114"/>
    </location>
</feature>
<evidence type="ECO:0000256" key="1">
    <source>
        <dbReference type="SAM" id="Phobius"/>
    </source>
</evidence>
<organism evidence="2 3">
    <name type="scientific">Clathrospora elynae</name>
    <dbReference type="NCBI Taxonomy" id="706981"/>
    <lineage>
        <taxon>Eukaryota</taxon>
        <taxon>Fungi</taxon>
        <taxon>Dikarya</taxon>
        <taxon>Ascomycota</taxon>
        <taxon>Pezizomycotina</taxon>
        <taxon>Dothideomycetes</taxon>
        <taxon>Pleosporomycetidae</taxon>
        <taxon>Pleosporales</taxon>
        <taxon>Diademaceae</taxon>
        <taxon>Clathrospora</taxon>
    </lineage>
</organism>
<protein>
    <submittedName>
        <fullName evidence="2">Uncharacterized protein</fullName>
    </submittedName>
</protein>
<evidence type="ECO:0000313" key="3">
    <source>
        <dbReference type="Proteomes" id="UP000800038"/>
    </source>
</evidence>
<gene>
    <name evidence="2" type="ORF">EJ02DRAFT_93115</name>
</gene>
<keyword evidence="1" id="KW-0472">Membrane</keyword>
<sequence>MLSSAQCIYGGLHITVFWVAFTAIIIALKTFENSRLQNIGVSVALLSYTTYRPACLFGPQGRFHMCGWCPRFQAVGIYHLVGRDLVKWVVSKRVWVSGFFGCIVISSYDAVMILRSHWRRVRFRFAFHFSFYQDLRDTPEERVAG</sequence>
<accession>A0A6A5SX86</accession>